<gene>
    <name evidence="1" type="ORF">DKP76_04485</name>
</gene>
<keyword evidence="2" id="KW-1185">Reference proteome</keyword>
<proteinExistence type="predicted"/>
<comment type="caution">
    <text evidence="1">The sequence shown here is derived from an EMBL/GenBank/DDBJ whole genome shotgun (WGS) entry which is preliminary data.</text>
</comment>
<reference evidence="1 2" key="1">
    <citation type="submission" date="2018-05" db="EMBL/GenBank/DDBJ databases">
        <title>Comparative genomic sequence analysis between strain HN4 and CCM 8460T (Falsochrobactrum ovis) will provide more evidence to prove that HN4 is a new species of Falsochrobactrum.</title>
        <authorList>
            <person name="Lyu W."/>
            <person name="Sun L."/>
            <person name="Yao L."/>
        </authorList>
    </citation>
    <scope>NUCLEOTIDE SEQUENCE [LARGE SCALE GENOMIC DNA]</scope>
    <source>
        <strain evidence="1 2">HN4</strain>
    </source>
</reference>
<protein>
    <submittedName>
        <fullName evidence="1">Uncharacterized protein</fullName>
    </submittedName>
</protein>
<sequence>MNALTISTMILLMSVPAGCNETSRTLNGALAQASANLAETNHDLHVRYGSCPLGYIMTSRGCEVPRLRYNSSGRAFTSDRSGRWHRNPAYD</sequence>
<dbReference type="RefSeq" id="WP_109705265.1">
    <property type="nucleotide sequence ID" value="NZ_QGDB01000002.1"/>
</dbReference>
<dbReference type="AlphaFoldDB" id="A0A316JA52"/>
<name>A0A316JA52_9HYPH</name>
<accession>A0A316JA52</accession>
<dbReference type="Proteomes" id="UP000245865">
    <property type="component" value="Unassembled WGS sequence"/>
</dbReference>
<evidence type="ECO:0000313" key="1">
    <source>
        <dbReference type="EMBL" id="PWL18364.1"/>
    </source>
</evidence>
<dbReference type="EMBL" id="QGDB01000002">
    <property type="protein sequence ID" value="PWL18364.1"/>
    <property type="molecule type" value="Genomic_DNA"/>
</dbReference>
<organism evidence="1 2">
    <name type="scientific">Falsochrobactrum shanghaiense</name>
    <dbReference type="NCBI Taxonomy" id="2201899"/>
    <lineage>
        <taxon>Bacteria</taxon>
        <taxon>Pseudomonadati</taxon>
        <taxon>Pseudomonadota</taxon>
        <taxon>Alphaproteobacteria</taxon>
        <taxon>Hyphomicrobiales</taxon>
        <taxon>Brucellaceae</taxon>
        <taxon>Falsochrobactrum</taxon>
    </lineage>
</organism>
<dbReference type="OrthoDB" id="9895776at2"/>
<evidence type="ECO:0000313" key="2">
    <source>
        <dbReference type="Proteomes" id="UP000245865"/>
    </source>
</evidence>